<keyword evidence="2 4" id="KW-0479">Metal-binding</keyword>
<protein>
    <recommendedName>
        <fullName evidence="4">Metallothionein-like protein</fullName>
    </recommendedName>
</protein>
<evidence type="ECO:0000313" key="6">
    <source>
        <dbReference type="Proteomes" id="UP001153555"/>
    </source>
</evidence>
<evidence type="ECO:0000256" key="2">
    <source>
        <dbReference type="ARBA" id="ARBA00022723"/>
    </source>
</evidence>
<comment type="function">
    <text evidence="4">Metallothioneins have a high content of cysteine residues that bind various heavy metals.</text>
</comment>
<organism evidence="5 6">
    <name type="scientific">Striga hermonthica</name>
    <name type="common">Purple witchweed</name>
    <name type="synonym">Buchnera hermonthica</name>
    <dbReference type="NCBI Taxonomy" id="68872"/>
    <lineage>
        <taxon>Eukaryota</taxon>
        <taxon>Viridiplantae</taxon>
        <taxon>Streptophyta</taxon>
        <taxon>Embryophyta</taxon>
        <taxon>Tracheophyta</taxon>
        <taxon>Spermatophyta</taxon>
        <taxon>Magnoliopsida</taxon>
        <taxon>eudicotyledons</taxon>
        <taxon>Gunneridae</taxon>
        <taxon>Pentapetalae</taxon>
        <taxon>asterids</taxon>
        <taxon>lamiids</taxon>
        <taxon>Lamiales</taxon>
        <taxon>Orobanchaceae</taxon>
        <taxon>Buchnereae</taxon>
        <taxon>Striga</taxon>
    </lineage>
</organism>
<name>A0A9N7NRU1_STRHE</name>
<dbReference type="PANTHER" id="PTHR33543:SF33">
    <property type="entry name" value="METALLOTHIONEIN-LIKE PROTEIN 2B"/>
    <property type="match status" value="1"/>
</dbReference>
<accession>A0A9N7NRU1</accession>
<sequence>MSCCGGNCGCGSACKCGNGCGGCNMYPGLSYSEAAGAAAETVVLGVPPQRTRTFEGSEMAVAGSEYDGCKCGSNCTCSPCTCK</sequence>
<dbReference type="Proteomes" id="UP001153555">
    <property type="component" value="Unassembled WGS sequence"/>
</dbReference>
<dbReference type="OrthoDB" id="1111048at2759"/>
<comment type="caution">
    <text evidence="5">The sequence shown here is derived from an EMBL/GenBank/DDBJ whole genome shotgun (WGS) entry which is preliminary data.</text>
</comment>
<dbReference type="AlphaFoldDB" id="A0A9N7NRU1"/>
<keyword evidence="3 4" id="KW-0480">Metal-thiolate cluster</keyword>
<evidence type="ECO:0000256" key="4">
    <source>
        <dbReference type="RuleBase" id="RU369052"/>
    </source>
</evidence>
<evidence type="ECO:0000256" key="1">
    <source>
        <dbReference type="ARBA" id="ARBA00005802"/>
    </source>
</evidence>
<proteinExistence type="inferred from homology"/>
<evidence type="ECO:0000256" key="3">
    <source>
        <dbReference type="ARBA" id="ARBA00022851"/>
    </source>
</evidence>
<gene>
    <name evidence="5" type="ORF">SHERM_03494</name>
</gene>
<reference evidence="5" key="1">
    <citation type="submission" date="2019-12" db="EMBL/GenBank/DDBJ databases">
        <authorList>
            <person name="Scholes J."/>
        </authorList>
    </citation>
    <scope>NUCLEOTIDE SEQUENCE</scope>
</reference>
<evidence type="ECO:0000313" key="5">
    <source>
        <dbReference type="EMBL" id="CAA0836399.1"/>
    </source>
</evidence>
<dbReference type="PANTHER" id="PTHR33543">
    <property type="entry name" value="METALLOTHIONEIN-LIKE PROTEIN 2A"/>
    <property type="match status" value="1"/>
</dbReference>
<dbReference type="Pfam" id="PF01439">
    <property type="entry name" value="Metallothio_2"/>
    <property type="match status" value="1"/>
</dbReference>
<keyword evidence="6" id="KW-1185">Reference proteome</keyword>
<dbReference type="InterPro" id="IPR000347">
    <property type="entry name" value="Metalthion_15p"/>
</dbReference>
<comment type="similarity">
    <text evidence="1 4">Belongs to the metallothionein superfamily. Type 15 family.</text>
</comment>
<dbReference type="GO" id="GO:0046872">
    <property type="term" value="F:metal ion binding"/>
    <property type="evidence" value="ECO:0007669"/>
    <property type="project" value="UniProtKB-UniRule"/>
</dbReference>
<dbReference type="EMBL" id="CACSLK010030184">
    <property type="protein sequence ID" value="CAA0836399.1"/>
    <property type="molecule type" value="Genomic_DNA"/>
</dbReference>